<sequence length="62" mass="6663">MPAKAVGAGIGNFNKAKKRPAINPVIKLLISKIIILTSSKTYHDANKKAKGADCPFEHECDV</sequence>
<protein>
    <submittedName>
        <fullName evidence="1">Uncharacterized protein</fullName>
    </submittedName>
</protein>
<organism evidence="1 2">
    <name type="scientific">Candidatus Yanofskybacteria bacterium RIFOXYD1_FULL_42_10</name>
    <dbReference type="NCBI Taxonomy" id="1802718"/>
    <lineage>
        <taxon>Bacteria</taxon>
        <taxon>Candidatus Yanofskyibacteriota</taxon>
    </lineage>
</organism>
<name>A0A1F8HVQ5_9BACT</name>
<dbReference type="EMBL" id="MGLG01000004">
    <property type="protein sequence ID" value="OGN41653.1"/>
    <property type="molecule type" value="Genomic_DNA"/>
</dbReference>
<accession>A0A1F8HVQ5</accession>
<evidence type="ECO:0000313" key="2">
    <source>
        <dbReference type="Proteomes" id="UP000178043"/>
    </source>
</evidence>
<dbReference type="Proteomes" id="UP000178043">
    <property type="component" value="Unassembled WGS sequence"/>
</dbReference>
<dbReference type="AlphaFoldDB" id="A0A1F8HVQ5"/>
<evidence type="ECO:0000313" key="1">
    <source>
        <dbReference type="EMBL" id="OGN41653.1"/>
    </source>
</evidence>
<gene>
    <name evidence="1" type="ORF">A2606_01015</name>
</gene>
<proteinExistence type="predicted"/>
<reference evidence="1 2" key="1">
    <citation type="journal article" date="2016" name="Nat. Commun.">
        <title>Thousands of microbial genomes shed light on interconnected biogeochemical processes in an aquifer system.</title>
        <authorList>
            <person name="Anantharaman K."/>
            <person name="Brown C.T."/>
            <person name="Hug L.A."/>
            <person name="Sharon I."/>
            <person name="Castelle C.J."/>
            <person name="Probst A.J."/>
            <person name="Thomas B.C."/>
            <person name="Singh A."/>
            <person name="Wilkins M.J."/>
            <person name="Karaoz U."/>
            <person name="Brodie E.L."/>
            <person name="Williams K.H."/>
            <person name="Hubbard S.S."/>
            <person name="Banfield J.F."/>
        </authorList>
    </citation>
    <scope>NUCLEOTIDE SEQUENCE [LARGE SCALE GENOMIC DNA]</scope>
</reference>
<comment type="caution">
    <text evidence="1">The sequence shown here is derived from an EMBL/GenBank/DDBJ whole genome shotgun (WGS) entry which is preliminary data.</text>
</comment>